<dbReference type="EMBL" id="AHGT01000102">
    <property type="protein sequence ID" value="ESU35080.1"/>
    <property type="molecule type" value="Genomic_DNA"/>
</dbReference>
<reference evidence="1 2" key="2">
    <citation type="journal article" date="2013" name="Genome Biol. Evol.">
        <title>Genome sequencing of Giardia lamblia genotypes A2 and B isolates (DH and GS) and comparative analysis with the genomes of genotypes A1 and E (WB and Pig).</title>
        <authorList>
            <person name="Adam R.D."/>
            <person name="Dahlstrom E.W."/>
            <person name="Martens C.A."/>
            <person name="Bruno D.P."/>
            <person name="Barbian K.D."/>
            <person name="Ricklefs S.M."/>
            <person name="Hernandez M.M."/>
            <person name="Narla N.P."/>
            <person name="Patel R.B."/>
            <person name="Porcella S.F."/>
            <person name="Nash T.E."/>
        </authorList>
    </citation>
    <scope>NUCLEOTIDE SEQUENCE [LARGE SCALE GENOMIC DNA]</scope>
    <source>
        <strain evidence="1 2">DH</strain>
    </source>
</reference>
<accession>V6TE19</accession>
<dbReference type="Proteomes" id="UP000018320">
    <property type="component" value="Unassembled WGS sequence"/>
</dbReference>
<organism evidence="1 2">
    <name type="scientific">Giardia intestinalis</name>
    <name type="common">Giardia lamblia</name>
    <dbReference type="NCBI Taxonomy" id="5741"/>
    <lineage>
        <taxon>Eukaryota</taxon>
        <taxon>Metamonada</taxon>
        <taxon>Diplomonadida</taxon>
        <taxon>Hexamitidae</taxon>
        <taxon>Giardiinae</taxon>
        <taxon>Giardia</taxon>
    </lineage>
</organism>
<dbReference type="AlphaFoldDB" id="V6TE19"/>
<gene>
    <name evidence="1" type="ORF">DHA2_153073</name>
</gene>
<protein>
    <submittedName>
        <fullName evidence="1">Histone H3</fullName>
    </submittedName>
</protein>
<name>V6TE19_GIAIN</name>
<reference evidence="2" key="1">
    <citation type="submission" date="2012-02" db="EMBL/GenBank/DDBJ databases">
        <title>Genome sequencing of Giardia lamblia Genotypes A2 and B isolates (DH and GS) and comparative analysis with the genomes of Genotypes A1 and E (WB and Pig).</title>
        <authorList>
            <person name="Adam R."/>
            <person name="Dahlstrom E."/>
            <person name="Martens C."/>
            <person name="Bruno D."/>
            <person name="Barbian K."/>
            <person name="Porcella S.F."/>
            <person name="Nash T."/>
        </authorList>
    </citation>
    <scope>NUCLEOTIDE SEQUENCE</scope>
    <source>
        <strain evidence="2">DH</strain>
    </source>
</reference>
<evidence type="ECO:0000313" key="1">
    <source>
        <dbReference type="EMBL" id="ESU35080.1"/>
    </source>
</evidence>
<proteinExistence type="predicted"/>
<evidence type="ECO:0000313" key="2">
    <source>
        <dbReference type="Proteomes" id="UP000018320"/>
    </source>
</evidence>
<dbReference type="VEuPathDB" id="GiardiaDB:DHA2_153073"/>
<comment type="caution">
    <text evidence="1">The sequence shown here is derived from an EMBL/GenBank/DDBJ whole genome shotgun (WGS) entry which is preliminary data.</text>
</comment>
<sequence length="122" mass="13716">MESGAWWQALNGHSSRRPPSPTGSITDYTNWLKNVEVHSRGCTLGDLLRDPQYKEPPRLLRHLKDLERHIGGSLPVRAPSAALRSTDRRCQPTRAFAVACRDAPDQWVPLGLPGSMIQRSHR</sequence>